<evidence type="ECO:0000256" key="4">
    <source>
        <dbReference type="ARBA" id="ARBA00023015"/>
    </source>
</evidence>
<comment type="function">
    <text evidence="8">Functions as a component of the DNA-binding general transcription factor complex TFIID. Binding of TFIID to a promoter (with or without TATA element) is the initial step in pre-initiation complex (PIC) formation. TFIID plays a key role in the regulation of gene expression by RNA polymerase II through different activities such as transcription activator interaction, core promoter recognition and selectivity, TFIIA and TFIIB interaction, chromatin modification (histone acetylation by TAF1), facilitation of DNA opening and initiation of transcription.</text>
</comment>
<dbReference type="GO" id="GO:0016251">
    <property type="term" value="F:RNA polymerase II general transcription initiation factor activity"/>
    <property type="evidence" value="ECO:0007669"/>
    <property type="project" value="TreeGrafter"/>
</dbReference>
<feature type="domain" description="Bromo" evidence="12">
    <location>
        <begin position="1791"/>
        <end position="1865"/>
    </location>
</feature>
<comment type="subcellular location">
    <subcellularLocation>
        <location evidence="1">Nucleus</location>
    </subcellularLocation>
</comment>
<feature type="compositionally biased region" description="Polar residues" evidence="11">
    <location>
        <begin position="1630"/>
        <end position="1644"/>
    </location>
</feature>
<dbReference type="Pfam" id="PF00439">
    <property type="entry name" value="Bromodomain"/>
    <property type="match status" value="3"/>
</dbReference>
<dbReference type="Gene3D" id="1.10.390.10">
    <property type="entry name" value="Neutral Protease Domain 2"/>
    <property type="match status" value="1"/>
</dbReference>
<keyword evidence="6" id="KW-0804">Transcription</keyword>
<dbReference type="FunFam" id="1.20.920.10:FF:000071">
    <property type="entry name" value="Unplaced genomic scaffold supercont1.3, whole genome shotgun sequence"/>
    <property type="match status" value="1"/>
</dbReference>
<dbReference type="InterPro" id="IPR057991">
    <property type="entry name" value="TPR_TAF2_C"/>
</dbReference>
<keyword evidence="4" id="KW-0805">Transcription regulation</keyword>
<feature type="domain" description="Bromo" evidence="12">
    <location>
        <begin position="1682"/>
        <end position="1754"/>
    </location>
</feature>
<feature type="compositionally biased region" description="Polar residues" evidence="11">
    <location>
        <begin position="1439"/>
        <end position="1453"/>
    </location>
</feature>
<feature type="compositionally biased region" description="Basic and acidic residues" evidence="11">
    <location>
        <begin position="1502"/>
        <end position="1539"/>
    </location>
</feature>
<dbReference type="InterPro" id="IPR027268">
    <property type="entry name" value="Peptidase_M4/M1_CTD_sf"/>
</dbReference>
<dbReference type="Pfam" id="PF25316">
    <property type="entry name" value="TAF2_3rd"/>
    <property type="match status" value="1"/>
</dbReference>
<evidence type="ECO:0000256" key="7">
    <source>
        <dbReference type="ARBA" id="ARBA00023242"/>
    </source>
</evidence>
<comment type="similarity">
    <text evidence="2">Belongs to the TAF2 family.</text>
</comment>
<dbReference type="SMART" id="SM00297">
    <property type="entry name" value="BROMO"/>
    <property type="match status" value="3"/>
</dbReference>
<evidence type="ECO:0000313" key="14">
    <source>
        <dbReference type="Proteomes" id="UP001355207"/>
    </source>
</evidence>
<dbReference type="GO" id="GO:0005669">
    <property type="term" value="C:transcription factor TFIID complex"/>
    <property type="evidence" value="ECO:0007669"/>
    <property type="project" value="InterPro"/>
</dbReference>
<dbReference type="Gene3D" id="1.20.920.10">
    <property type="entry name" value="Bromodomain-like"/>
    <property type="match status" value="3"/>
</dbReference>
<evidence type="ECO:0000313" key="13">
    <source>
        <dbReference type="EMBL" id="WWC92779.1"/>
    </source>
</evidence>
<dbReference type="RefSeq" id="XP_066079541.1">
    <property type="nucleotide sequence ID" value="XM_066223444.1"/>
</dbReference>
<dbReference type="PROSITE" id="PS00633">
    <property type="entry name" value="BROMODOMAIN_1"/>
    <property type="match status" value="1"/>
</dbReference>
<sequence length="1883" mass="210195">MPEDIYGASRGFTVTHQRNILDIDFSGIITASAFLTIQPTNPSLRTIYLNASSLLQINNVTLSSPTPVEAFLPTPVSFTLTNSFQPLPIREPPIDIKSHPEIKRKTWSSMGESDEGELAISVSGGWVRLLQTQIQSSSSLNGAEDQGGQTQVSFAPIQIQIDYQLVLGGDVVEGIVFNRPGDAGDDSQIPHMFLSPTSYDAARIWTPCVDSLWERCTWELEFIVPRHLEGGEPGPEEEDFPVMVVSSGELMEQVTHPHDPNKVIFYYLQTNPTSVQHISFAAGPFEMHCCSADESHKPILAFCLPGELDKLKHSTSWLPRAMAFYAEMGSYPFTDFKAVFVDKPRIDCATSATLAILSSDLLHPPQVIEQALEIRRILSLSLIQQWVGVNIIQRTLADTWLINGLALYIQAQFIRHLLGNNEYRFRLKKDIDRCVLQDQGSQWPLCVPGIIDPPDANTTAFINLKAPLVLHILDRYIAKTGTSLGLSQVIPRIFVASLSDELQGNSLSTQYFFRQCRKVSGLDLQTFQDQWIFGSGCPRLSIRTNFIKKKLLVEFTVVQSQPANDHIQGLGEKLRKAAVWKRPTHFFEGSLTVRIHEADGAPFEHLVDIKTPSKTFPLPFNTKYKRTRRSGHIAARFSKMQDALAAGETNDEEDEARLQAADRAGVFAYQPWEDEEERRKWKVAEWSEIEADQMMGEGGGYEWIRIDPECEWLATIEYNEKPWCWVSQLQGDRDVVAQLEAINRMRAYPSPVIASELARTVLVKNYYYRVRMEAARALAVYNVSECDYIGYFLVLKLFQHLYCHSPSDPEAEATDMECRPLPNNFTNFSDYFVKKSLIAAMPDLRDFATRTVWKNVRQILLDLLRMNDNTGNDWSDSYYLAAVITAIGNAFTYGSAQQSLNENEREMEISLLRESMEALDRVMTMDRLVPSYHNLVTKAGLQTYIKSILAGQRTNDARLLLSYTREGNFEPIRIVAFDGLMLCKPPGRSVALDRYLNDVIRNDNSLTVRRHVARGLSESILMTLALGEITVPQPGLIEDESEEAKEKRNEAQNNAIVRAVRKEFAKKTDLKDFIQESLITSFTLHDHEIRMALIKVAEIVSASNTEPVPGNIITLQTPTLETAPALPTPKIRFSMGSSEIRPDSQGYGFPIMDGQITPGGTSIPLKLTLNPNINGMQPTQKKKEKVAKQQRRGLSDNDFKAITIALHKLVAHRSSLWFRKPVDPVRDDAPDYGTVIKTPMDLQTISAKLDAGMYANRQEFVSDVKLIIANCYTYNVSPTSVVRKLGETFEKTFTTLWNKTEHTLSSSAAAAQQAAAVPKTVPVAPPAPVAAPPPTPQTTSPAPKPTTVKFKVKAPKSVTIDTSITEHVPPMAPPPLPPIKKTTLTLSTAKSPEKPPVPTFPSTESKISKKRKEPSKSKNELDDILGAEIDEIEKKRPKPSSTKDVSLSTTSTAKIKIKSEPAVAATAESPNPPAAKKSKIAVFQPRNKSPDKPIISFTNSTNDRDRDREREREREREKDRSRERERDREKEREKEKEQPKQPSTKFKLPSSSSSSTSKNNSPSIPAASSLPSAVDTKPNIKKLKATKPLAGSQIPGNDRKKVPSIERSTVSPAPTAKPYQPSSSSRESSVAKQAQTQALPSAGSSIGFIPSGPEPPAGLPPTIQNTGPIKLKRAKNLIALLIKEPSAFLFLRPVDPIADGCPTYLTEIKHPMDFGTISKKLESKKYKTLGQFANDIELIFANCRQFNPPGEITNLADIVESIYWKEWPKVVSSKMTPDERKLMGALINQAIKNPQSEWFRTAVDPVALGIPQYFEIIPEDDARDLTLIKNKFDTGQYREAKQIDDEVEMMLENARVFNGDGVVVDAANALGKWWYSQRSKMDV</sequence>
<feature type="compositionally biased region" description="Low complexity" evidence="11">
    <location>
        <begin position="1542"/>
        <end position="1573"/>
    </location>
</feature>
<dbReference type="SUPFAM" id="SSF63737">
    <property type="entry name" value="Leukotriene A4 hydrolase N-terminal domain"/>
    <property type="match status" value="1"/>
</dbReference>
<dbReference type="InterPro" id="IPR036427">
    <property type="entry name" value="Bromodomain-like_sf"/>
</dbReference>
<dbReference type="GO" id="GO:0003682">
    <property type="term" value="F:chromatin binding"/>
    <property type="evidence" value="ECO:0007669"/>
    <property type="project" value="TreeGrafter"/>
</dbReference>
<organism evidence="13 14">
    <name type="scientific">Kwoniella dendrophila CBS 6074</name>
    <dbReference type="NCBI Taxonomy" id="1295534"/>
    <lineage>
        <taxon>Eukaryota</taxon>
        <taxon>Fungi</taxon>
        <taxon>Dikarya</taxon>
        <taxon>Basidiomycota</taxon>
        <taxon>Agaricomycotina</taxon>
        <taxon>Tremellomycetes</taxon>
        <taxon>Tremellales</taxon>
        <taxon>Cryptococcaceae</taxon>
        <taxon>Kwoniella</taxon>
    </lineage>
</organism>
<dbReference type="InterPro" id="IPR018359">
    <property type="entry name" value="Bromodomain_CS"/>
</dbReference>
<dbReference type="InterPro" id="IPR042097">
    <property type="entry name" value="Aminopeptidase_N-like_N_sf"/>
</dbReference>
<dbReference type="InterPro" id="IPR037813">
    <property type="entry name" value="TAF2"/>
</dbReference>
<dbReference type="GO" id="GO:0000976">
    <property type="term" value="F:transcription cis-regulatory region binding"/>
    <property type="evidence" value="ECO:0007669"/>
    <property type="project" value="TreeGrafter"/>
</dbReference>
<name>A0AAX4K6M5_9TREE</name>
<feature type="compositionally biased region" description="Low complexity" evidence="11">
    <location>
        <begin position="1337"/>
        <end position="1347"/>
    </location>
</feature>
<dbReference type="EMBL" id="CP144108">
    <property type="protein sequence ID" value="WWC92779.1"/>
    <property type="molecule type" value="Genomic_DNA"/>
</dbReference>
<evidence type="ECO:0000256" key="6">
    <source>
        <dbReference type="ARBA" id="ARBA00023163"/>
    </source>
</evidence>
<dbReference type="PANTHER" id="PTHR15137:SF9">
    <property type="entry name" value="TRANSCRIPTION INITIATION FACTOR TFIID SUBUNIT 2"/>
    <property type="match status" value="1"/>
</dbReference>
<accession>A0AAX4K6M5</accession>
<keyword evidence="7" id="KW-0539">Nucleus</keyword>
<evidence type="ECO:0000256" key="8">
    <source>
        <dbReference type="ARBA" id="ARBA00025346"/>
    </source>
</evidence>
<dbReference type="Proteomes" id="UP001355207">
    <property type="component" value="Chromosome 11"/>
</dbReference>
<dbReference type="FunFam" id="1.10.390.10:FF:000011">
    <property type="entry name" value="Transcription initiation factor TFIID subunit"/>
    <property type="match status" value="1"/>
</dbReference>
<evidence type="ECO:0000256" key="1">
    <source>
        <dbReference type="ARBA" id="ARBA00004123"/>
    </source>
</evidence>
<proteinExistence type="inferred from homology"/>
<protein>
    <recommendedName>
        <fullName evidence="3">Transcription initiation factor TFIID subunit 2</fullName>
    </recommendedName>
    <alternativeName>
        <fullName evidence="9">TBP-associated factor 2</fullName>
    </alternativeName>
</protein>
<feature type="compositionally biased region" description="Acidic residues" evidence="11">
    <location>
        <begin position="1422"/>
        <end position="1431"/>
    </location>
</feature>
<dbReference type="GeneID" id="91098406"/>
<dbReference type="PROSITE" id="PS50014">
    <property type="entry name" value="BROMODOMAIN_2"/>
    <property type="match status" value="3"/>
</dbReference>
<feature type="region of interest" description="Disordered" evidence="11">
    <location>
        <begin position="1365"/>
        <end position="1665"/>
    </location>
</feature>
<dbReference type="GO" id="GO:0006325">
    <property type="term" value="P:chromatin organization"/>
    <property type="evidence" value="ECO:0007669"/>
    <property type="project" value="UniProtKB-ARBA"/>
</dbReference>
<dbReference type="SUPFAM" id="SSF47370">
    <property type="entry name" value="Bromodomain"/>
    <property type="match status" value="3"/>
</dbReference>
<feature type="region of interest" description="Disordered" evidence="11">
    <location>
        <begin position="1325"/>
        <end position="1347"/>
    </location>
</feature>
<feature type="domain" description="Bromo" evidence="12">
    <location>
        <begin position="1210"/>
        <end position="1282"/>
    </location>
</feature>
<feature type="compositionally biased region" description="Pro residues" evidence="11">
    <location>
        <begin position="1325"/>
        <end position="1336"/>
    </location>
</feature>
<feature type="compositionally biased region" description="Low complexity" evidence="11">
    <location>
        <begin position="1380"/>
        <end position="1390"/>
    </location>
</feature>
<keyword evidence="14" id="KW-1185">Reference proteome</keyword>
<evidence type="ECO:0000259" key="12">
    <source>
        <dbReference type="PROSITE" id="PS50014"/>
    </source>
</evidence>
<evidence type="ECO:0000256" key="10">
    <source>
        <dbReference type="PROSITE-ProRule" id="PRU00035"/>
    </source>
</evidence>
<dbReference type="Pfam" id="PF25577">
    <property type="entry name" value="TPR_TAF2_C"/>
    <property type="match status" value="1"/>
</dbReference>
<evidence type="ECO:0000256" key="9">
    <source>
        <dbReference type="ARBA" id="ARBA00076306"/>
    </source>
</evidence>
<gene>
    <name evidence="13" type="ORF">L201_007738</name>
</gene>
<dbReference type="CDD" id="cd09839">
    <property type="entry name" value="M1_like_TAF2"/>
    <property type="match status" value="1"/>
</dbReference>
<evidence type="ECO:0000256" key="2">
    <source>
        <dbReference type="ARBA" id="ARBA00010937"/>
    </source>
</evidence>
<evidence type="ECO:0000256" key="3">
    <source>
        <dbReference type="ARBA" id="ARBA00017363"/>
    </source>
</evidence>
<dbReference type="Gene3D" id="2.60.40.1730">
    <property type="entry name" value="tricorn interacting facor f3 domain"/>
    <property type="match status" value="1"/>
</dbReference>
<dbReference type="PANTHER" id="PTHR15137">
    <property type="entry name" value="TRANSCRIPTION INITIATION FACTOR TFIID"/>
    <property type="match status" value="1"/>
</dbReference>
<evidence type="ECO:0000256" key="11">
    <source>
        <dbReference type="SAM" id="MobiDB-lite"/>
    </source>
</evidence>
<dbReference type="SUPFAM" id="SSF55486">
    <property type="entry name" value="Metalloproteases ('zincins'), catalytic domain"/>
    <property type="match status" value="1"/>
</dbReference>
<dbReference type="PRINTS" id="PR00503">
    <property type="entry name" value="BROMODOMAIN"/>
</dbReference>
<dbReference type="GO" id="GO:0006367">
    <property type="term" value="P:transcription initiation at RNA polymerase II promoter"/>
    <property type="evidence" value="ECO:0007669"/>
    <property type="project" value="TreeGrafter"/>
</dbReference>
<dbReference type="InterPro" id="IPR057345">
    <property type="entry name" value="Ig-like_TAF2"/>
</dbReference>
<keyword evidence="5 10" id="KW-0103">Bromodomain</keyword>
<reference evidence="13 14" key="1">
    <citation type="submission" date="2024-01" db="EMBL/GenBank/DDBJ databases">
        <title>Comparative genomics of Cryptococcus and Kwoniella reveals pathogenesis evolution and contrasting modes of karyotype evolution via chromosome fusion or intercentromeric recombination.</title>
        <authorList>
            <person name="Coelho M.A."/>
            <person name="David-Palma M."/>
            <person name="Shea T."/>
            <person name="Bowers K."/>
            <person name="McGinley-Smith S."/>
            <person name="Mohammad A.W."/>
            <person name="Gnirke A."/>
            <person name="Yurkov A.M."/>
            <person name="Nowrousian M."/>
            <person name="Sun S."/>
            <person name="Cuomo C.A."/>
            <person name="Heitman J."/>
        </authorList>
    </citation>
    <scope>NUCLEOTIDE SEQUENCE [LARGE SCALE GENOMIC DNA]</scope>
    <source>
        <strain evidence="13 14">CBS 6074</strain>
    </source>
</reference>
<evidence type="ECO:0000256" key="5">
    <source>
        <dbReference type="ARBA" id="ARBA00023117"/>
    </source>
</evidence>
<dbReference type="InterPro" id="IPR001487">
    <property type="entry name" value="Bromodomain"/>
</dbReference>